<dbReference type="Proteomes" id="UP000193380">
    <property type="component" value="Unassembled WGS sequence"/>
</dbReference>
<dbReference type="InterPro" id="IPR036691">
    <property type="entry name" value="Endo/exonu/phosph_ase_sf"/>
</dbReference>
<accession>A0A060WL54</accession>
<evidence type="ECO:0000313" key="1">
    <source>
        <dbReference type="EMBL" id="CDQ65295.1"/>
    </source>
</evidence>
<protein>
    <recommendedName>
        <fullName evidence="3">Endonuclease/exonuclease/phosphatase domain-containing protein</fullName>
    </recommendedName>
</protein>
<dbReference type="AlphaFoldDB" id="A0A060WL54"/>
<proteinExistence type="predicted"/>
<dbReference type="SUPFAM" id="SSF56219">
    <property type="entry name" value="DNase I-like"/>
    <property type="match status" value="1"/>
</dbReference>
<dbReference type="PaxDb" id="8022-A0A060WL54"/>
<reference evidence="1" key="2">
    <citation type="submission" date="2014-03" db="EMBL/GenBank/DDBJ databases">
        <authorList>
            <person name="Genoscope - CEA"/>
        </authorList>
    </citation>
    <scope>NUCLEOTIDE SEQUENCE</scope>
</reference>
<evidence type="ECO:0000313" key="2">
    <source>
        <dbReference type="Proteomes" id="UP000193380"/>
    </source>
</evidence>
<dbReference type="Gene3D" id="3.60.10.10">
    <property type="entry name" value="Endonuclease/exonuclease/phosphatase"/>
    <property type="match status" value="1"/>
</dbReference>
<organism evidence="1 2">
    <name type="scientific">Oncorhynchus mykiss</name>
    <name type="common">Rainbow trout</name>
    <name type="synonym">Salmo gairdneri</name>
    <dbReference type="NCBI Taxonomy" id="8022"/>
    <lineage>
        <taxon>Eukaryota</taxon>
        <taxon>Metazoa</taxon>
        <taxon>Chordata</taxon>
        <taxon>Craniata</taxon>
        <taxon>Vertebrata</taxon>
        <taxon>Euteleostomi</taxon>
        <taxon>Actinopterygii</taxon>
        <taxon>Neopterygii</taxon>
        <taxon>Teleostei</taxon>
        <taxon>Protacanthopterygii</taxon>
        <taxon>Salmoniformes</taxon>
        <taxon>Salmonidae</taxon>
        <taxon>Salmoninae</taxon>
        <taxon>Oncorhynchus</taxon>
    </lineage>
</organism>
<reference evidence="1" key="1">
    <citation type="journal article" date="2014" name="Nat. Commun.">
        <title>The rainbow trout genome provides novel insights into evolution after whole-genome duplication in vertebrates.</title>
        <authorList>
            <person name="Berthelot C."/>
            <person name="Brunet F."/>
            <person name="Chalopin D."/>
            <person name="Juanchich A."/>
            <person name="Bernard M."/>
            <person name="Noel B."/>
            <person name="Bento P."/>
            <person name="Da Silva C."/>
            <person name="Labadie K."/>
            <person name="Alberti A."/>
            <person name="Aury J.M."/>
            <person name="Louis A."/>
            <person name="Dehais P."/>
            <person name="Bardou P."/>
            <person name="Montfort J."/>
            <person name="Klopp C."/>
            <person name="Cabau C."/>
            <person name="Gaspin C."/>
            <person name="Thorgaard G.H."/>
            <person name="Boussaha M."/>
            <person name="Quillet E."/>
            <person name="Guyomard R."/>
            <person name="Galiana D."/>
            <person name="Bobe J."/>
            <person name="Volff J.N."/>
            <person name="Genet C."/>
            <person name="Wincker P."/>
            <person name="Jaillon O."/>
            <person name="Roest Crollius H."/>
            <person name="Guiguen Y."/>
        </authorList>
    </citation>
    <scope>NUCLEOTIDE SEQUENCE [LARGE SCALE GENOMIC DNA]</scope>
</reference>
<sequence>MKNTFGGNILHSECDPFGHFICLVISYNDITLITVNFYGYNTKHENDELIKSIEKCIIHWLSKFPNSLLLIGGDFNITIDNSTDRWPPGRPTNQNLGLILFMYFTRRSSANFDPCRFQWPMGKNECVYFAAVLWNSFPSYLKTHQRTALRCHKQTNNI</sequence>
<evidence type="ECO:0008006" key="3">
    <source>
        <dbReference type="Google" id="ProtNLM"/>
    </source>
</evidence>
<name>A0A060WL54_ONCMY</name>
<gene>
    <name evidence="1" type="ORF">GSONMT00072981001</name>
</gene>
<dbReference type="EMBL" id="FR904501">
    <property type="protein sequence ID" value="CDQ65295.1"/>
    <property type="molecule type" value="Genomic_DNA"/>
</dbReference>